<evidence type="ECO:0000313" key="7">
    <source>
        <dbReference type="Proteomes" id="UP000258309"/>
    </source>
</evidence>
<feature type="transmembrane region" description="Helical" evidence="5">
    <location>
        <begin position="54"/>
        <end position="74"/>
    </location>
</feature>
<feature type="transmembrane region" description="Helical" evidence="5">
    <location>
        <begin position="146"/>
        <end position="165"/>
    </location>
</feature>
<feature type="transmembrane region" description="Helical" evidence="5">
    <location>
        <begin position="113"/>
        <end position="134"/>
    </location>
</feature>
<feature type="non-terminal residue" evidence="6">
    <location>
        <position position="488"/>
    </location>
</feature>
<dbReference type="Gene3D" id="1.20.1250.20">
    <property type="entry name" value="MFS general substrate transporter like domains"/>
    <property type="match status" value="1"/>
</dbReference>
<gene>
    <name evidence="6" type="ORF">B7463_g2471</name>
</gene>
<evidence type="ECO:0000256" key="5">
    <source>
        <dbReference type="SAM" id="Phobius"/>
    </source>
</evidence>
<dbReference type="SUPFAM" id="SSF103473">
    <property type="entry name" value="MFS general substrate transporter"/>
    <property type="match status" value="1"/>
</dbReference>
<dbReference type="PANTHER" id="PTHR23294:SF59">
    <property type="entry name" value="UNC93-LIKE PROTEIN C922.05C"/>
    <property type="match status" value="1"/>
</dbReference>
<proteinExistence type="predicted"/>
<evidence type="ECO:0000256" key="3">
    <source>
        <dbReference type="ARBA" id="ARBA00022989"/>
    </source>
</evidence>
<name>A0A3E2HKG2_SCYLI</name>
<dbReference type="PANTHER" id="PTHR23294">
    <property type="entry name" value="ET TRANSLATION PRODUCT-RELATED"/>
    <property type="match status" value="1"/>
</dbReference>
<feature type="transmembrane region" description="Helical" evidence="5">
    <location>
        <begin position="81"/>
        <end position="101"/>
    </location>
</feature>
<evidence type="ECO:0000256" key="1">
    <source>
        <dbReference type="ARBA" id="ARBA00004141"/>
    </source>
</evidence>
<keyword evidence="4 5" id="KW-0472">Membrane</keyword>
<feature type="transmembrane region" description="Helical" evidence="5">
    <location>
        <begin position="271"/>
        <end position="288"/>
    </location>
</feature>
<accession>A0A3E2HKG2</accession>
<keyword evidence="3 5" id="KW-1133">Transmembrane helix</keyword>
<reference evidence="6 7" key="1">
    <citation type="submission" date="2018-05" db="EMBL/GenBank/DDBJ databases">
        <title>Draft genome sequence of Scytalidium lignicola DSM 105466, a ubiquitous saprotrophic fungus.</title>
        <authorList>
            <person name="Buettner E."/>
            <person name="Gebauer A.M."/>
            <person name="Hofrichter M."/>
            <person name="Liers C."/>
            <person name="Kellner H."/>
        </authorList>
    </citation>
    <scope>NUCLEOTIDE SEQUENCE [LARGE SCALE GENOMIC DNA]</scope>
    <source>
        <strain evidence="6 7">DSM 105466</strain>
    </source>
</reference>
<dbReference type="Proteomes" id="UP000258309">
    <property type="component" value="Unassembled WGS sequence"/>
</dbReference>
<evidence type="ECO:0000256" key="2">
    <source>
        <dbReference type="ARBA" id="ARBA00022692"/>
    </source>
</evidence>
<dbReference type="OMA" id="YVKETNY"/>
<feature type="transmembrane region" description="Helical" evidence="5">
    <location>
        <begin position="343"/>
        <end position="366"/>
    </location>
</feature>
<feature type="transmembrane region" description="Helical" evidence="5">
    <location>
        <begin position="177"/>
        <end position="199"/>
    </location>
</feature>
<protein>
    <recommendedName>
        <fullName evidence="8">Membrane transporter</fullName>
    </recommendedName>
</protein>
<feature type="transmembrane region" description="Helical" evidence="5">
    <location>
        <begin position="300"/>
        <end position="323"/>
    </location>
</feature>
<evidence type="ECO:0000256" key="4">
    <source>
        <dbReference type="ARBA" id="ARBA00023136"/>
    </source>
</evidence>
<comment type="subcellular location">
    <subcellularLocation>
        <location evidence="1">Membrane</location>
        <topology evidence="1">Multi-pass membrane protein</topology>
    </subcellularLocation>
</comment>
<organism evidence="6 7">
    <name type="scientific">Scytalidium lignicola</name>
    <name type="common">Hyphomycete</name>
    <dbReference type="NCBI Taxonomy" id="5539"/>
    <lineage>
        <taxon>Eukaryota</taxon>
        <taxon>Fungi</taxon>
        <taxon>Dikarya</taxon>
        <taxon>Ascomycota</taxon>
        <taxon>Pezizomycotina</taxon>
        <taxon>Leotiomycetes</taxon>
        <taxon>Leotiomycetes incertae sedis</taxon>
        <taxon>Scytalidium</taxon>
    </lineage>
</organism>
<dbReference type="OrthoDB" id="196103at2759"/>
<dbReference type="GO" id="GO:0016020">
    <property type="term" value="C:membrane"/>
    <property type="evidence" value="ECO:0007669"/>
    <property type="project" value="UniProtKB-SubCell"/>
</dbReference>
<feature type="transmembrane region" description="Helical" evidence="5">
    <location>
        <begin position="236"/>
        <end position="259"/>
    </location>
</feature>
<keyword evidence="7" id="KW-1185">Reference proteome</keyword>
<dbReference type="Pfam" id="PF05978">
    <property type="entry name" value="UNC-93"/>
    <property type="match status" value="1"/>
</dbReference>
<keyword evidence="2 5" id="KW-0812">Transmembrane</keyword>
<feature type="transmembrane region" description="Helical" evidence="5">
    <location>
        <begin position="378"/>
        <end position="399"/>
    </location>
</feature>
<feature type="transmembrane region" description="Helical" evidence="5">
    <location>
        <begin position="411"/>
        <end position="432"/>
    </location>
</feature>
<evidence type="ECO:0000313" key="6">
    <source>
        <dbReference type="EMBL" id="RFU33869.1"/>
    </source>
</evidence>
<dbReference type="AlphaFoldDB" id="A0A3E2HKG2"/>
<dbReference type="InterPro" id="IPR051617">
    <property type="entry name" value="UNC-93-like_regulator"/>
</dbReference>
<feature type="non-terminal residue" evidence="6">
    <location>
        <position position="1"/>
    </location>
</feature>
<dbReference type="InterPro" id="IPR036259">
    <property type="entry name" value="MFS_trans_sf"/>
</dbReference>
<sequence length="488" mass="52863">MAGQLLKGKLRLNRPFNQNFIMGCILACLPGIYLALTGLGAGGGQPSSQHVASITNSILYGVYTFFGWCAGPFLNFLGPKITIMIGGLGYPLYAGSLWAYGEGVSDGFPLFSGAFLGFSAALLWTSSGFIQFAYAEEKDKAKYITIQWSLSAVGGTIGSLIAFCVNIQKTNTGSVSAAVYIVFIVIMCTAIVATAFLIVKPRNVVRDDGRHIAIFKKPNMIQEIKGVLSVMTDPKIIILLPAMFAGEMVLAPTSSINGYYFNLRTRSLNNLLFNVIMIPSPLLLGYLMDHPKIESRRTRGLLGVTAIGVITMASLSGLLGWIITKGVDRNLPPPGADWTESAAQGYIFLYLFFGIIDACFQIVVQWTLSALTNEPELCARYAGAFKGTVSFGMCIAFTLDSKAVSYKVQTIIQLVVYALALASLYYVISVYVTETNYFTEENVIVPASVEEKAVVSGMVPEDIIRHEHEKEQIAEQVAGVPVDVKSTV</sequence>
<evidence type="ECO:0008006" key="8">
    <source>
        <dbReference type="Google" id="ProtNLM"/>
    </source>
</evidence>
<dbReference type="InterPro" id="IPR010291">
    <property type="entry name" value="Ion_channel_UNC-93"/>
</dbReference>
<feature type="transmembrane region" description="Helical" evidence="5">
    <location>
        <begin position="20"/>
        <end position="42"/>
    </location>
</feature>
<dbReference type="EMBL" id="NCSJ02000029">
    <property type="protein sequence ID" value="RFU33869.1"/>
    <property type="molecule type" value="Genomic_DNA"/>
</dbReference>
<comment type="caution">
    <text evidence="6">The sequence shown here is derived from an EMBL/GenBank/DDBJ whole genome shotgun (WGS) entry which is preliminary data.</text>
</comment>